<feature type="domain" description="Ketosynthase family 3 (KS3)" evidence="14">
    <location>
        <begin position="1100"/>
        <end position="1521"/>
    </location>
</feature>
<dbReference type="InterPro" id="IPR045851">
    <property type="entry name" value="AMP-bd_C_sf"/>
</dbReference>
<dbReference type="Gene3D" id="1.10.1200.10">
    <property type="entry name" value="ACP-like"/>
    <property type="match status" value="4"/>
</dbReference>
<dbReference type="PROSITE" id="PS00455">
    <property type="entry name" value="AMP_BINDING"/>
    <property type="match status" value="1"/>
</dbReference>
<keyword evidence="4" id="KW-0596">Phosphopantetheine</keyword>
<name>A0A0S4TW17_RALSL</name>
<proteinExistence type="predicted"/>
<dbReference type="GO" id="GO:0006633">
    <property type="term" value="P:fatty acid biosynthetic process"/>
    <property type="evidence" value="ECO:0007669"/>
    <property type="project" value="InterPro"/>
</dbReference>
<dbReference type="PROSITE" id="PS52004">
    <property type="entry name" value="KS3_2"/>
    <property type="match status" value="4"/>
</dbReference>
<gene>
    <name evidence="16" type="ORF">RUN39_v1_620013</name>
</gene>
<feature type="compositionally biased region" description="Low complexity" evidence="12">
    <location>
        <begin position="5158"/>
        <end position="5173"/>
    </location>
</feature>
<dbReference type="SUPFAM" id="SSF47336">
    <property type="entry name" value="ACP-like"/>
    <property type="match status" value="4"/>
</dbReference>
<dbReference type="FunFam" id="2.30.38.10:FF:000001">
    <property type="entry name" value="Non-ribosomal peptide synthetase PvdI"/>
    <property type="match status" value="1"/>
</dbReference>
<dbReference type="InterPro" id="IPR020807">
    <property type="entry name" value="PKS_DH"/>
</dbReference>
<dbReference type="Pfam" id="PF02801">
    <property type="entry name" value="Ketoacyl-synt_C"/>
    <property type="match status" value="4"/>
</dbReference>
<feature type="domain" description="Ketosynthase family 3 (KS3)" evidence="14">
    <location>
        <begin position="4553"/>
        <end position="4980"/>
    </location>
</feature>
<dbReference type="Gene3D" id="3.40.109.10">
    <property type="entry name" value="NADH Oxidase"/>
    <property type="match status" value="2"/>
</dbReference>
<dbReference type="InterPro" id="IPR050091">
    <property type="entry name" value="PKS_NRPS_Biosynth_Enz"/>
</dbReference>
<dbReference type="SMART" id="SM00822">
    <property type="entry name" value="PKS_KR"/>
    <property type="match status" value="2"/>
</dbReference>
<dbReference type="Pfam" id="PF13193">
    <property type="entry name" value="AMP-binding_C"/>
    <property type="match status" value="1"/>
</dbReference>
<dbReference type="InterPro" id="IPR016039">
    <property type="entry name" value="Thiolase-like"/>
</dbReference>
<dbReference type="InterPro" id="IPR036736">
    <property type="entry name" value="ACP-like_sf"/>
</dbReference>
<reference evidence="16" key="1">
    <citation type="submission" date="2015-10" db="EMBL/GenBank/DDBJ databases">
        <authorList>
            <person name="Gilbert D.G."/>
        </authorList>
    </citation>
    <scope>NUCLEOTIDE SEQUENCE</scope>
    <source>
        <strain evidence="16">Phyl III-seqv23</strain>
    </source>
</reference>
<feature type="region of interest" description="N-terminal hotdog fold" evidence="11">
    <location>
        <begin position="2435"/>
        <end position="2553"/>
    </location>
</feature>
<keyword evidence="6" id="KW-0597">Phosphoprotein</keyword>
<dbReference type="InterPro" id="IPR057326">
    <property type="entry name" value="KR_dom"/>
</dbReference>
<dbReference type="Pfam" id="PF00550">
    <property type="entry name" value="PP-binding"/>
    <property type="match status" value="4"/>
</dbReference>
<evidence type="ECO:0000256" key="11">
    <source>
        <dbReference type="PROSITE-ProRule" id="PRU01363"/>
    </source>
</evidence>
<feature type="domain" description="PKS/mFAS DH" evidence="15">
    <location>
        <begin position="2435"/>
        <end position="2711"/>
    </location>
</feature>
<dbReference type="GO" id="GO:0071770">
    <property type="term" value="P:DIM/DIP cell wall layer assembly"/>
    <property type="evidence" value="ECO:0007669"/>
    <property type="project" value="TreeGrafter"/>
</dbReference>
<dbReference type="FunFam" id="3.40.47.10:FF:000019">
    <property type="entry name" value="Polyketide synthase type I"/>
    <property type="match status" value="2"/>
</dbReference>
<dbReference type="InterPro" id="IPR029058">
    <property type="entry name" value="AB_hydrolase_fold"/>
</dbReference>
<dbReference type="Pfam" id="PF00561">
    <property type="entry name" value="Abhydrolase_1"/>
    <property type="match status" value="1"/>
</dbReference>
<dbReference type="Pfam" id="PF00501">
    <property type="entry name" value="AMP-binding"/>
    <property type="match status" value="1"/>
</dbReference>
<dbReference type="InterPro" id="IPR036291">
    <property type="entry name" value="NAD(P)-bd_dom_sf"/>
</dbReference>
<evidence type="ECO:0000256" key="9">
    <source>
        <dbReference type="ARBA" id="ARBA00023054"/>
    </source>
</evidence>
<dbReference type="CDD" id="cd02142">
    <property type="entry name" value="McbC_SagB-like_oxidoreductase"/>
    <property type="match status" value="2"/>
</dbReference>
<keyword evidence="7" id="KW-0808">Transferase</keyword>
<dbReference type="NCBIfam" id="TIGR01733">
    <property type="entry name" value="AA-adenyl-dom"/>
    <property type="match status" value="1"/>
</dbReference>
<feature type="domain" description="Ketosynthase family 3 (KS3)" evidence="14">
    <location>
        <begin position="3306"/>
        <end position="3725"/>
    </location>
</feature>
<dbReference type="InterPro" id="IPR009081">
    <property type="entry name" value="PP-bd_ACP"/>
</dbReference>
<dbReference type="PROSITE" id="PS50075">
    <property type="entry name" value="CARRIER"/>
    <property type="match status" value="3"/>
</dbReference>
<dbReference type="Pfam" id="PF00109">
    <property type="entry name" value="ketoacyl-synt"/>
    <property type="match status" value="4"/>
</dbReference>
<evidence type="ECO:0000256" key="5">
    <source>
        <dbReference type="ARBA" id="ARBA00022490"/>
    </source>
</evidence>
<evidence type="ECO:0000256" key="1">
    <source>
        <dbReference type="ARBA" id="ARBA00001957"/>
    </source>
</evidence>
<dbReference type="FunFam" id="3.40.50.980:FF:000001">
    <property type="entry name" value="Non-ribosomal peptide synthetase"/>
    <property type="match status" value="1"/>
</dbReference>
<feature type="region of interest" description="Disordered" evidence="12">
    <location>
        <begin position="5158"/>
        <end position="5181"/>
    </location>
</feature>
<dbReference type="InterPro" id="IPR006162">
    <property type="entry name" value="Ppantetheine_attach_site"/>
</dbReference>
<evidence type="ECO:0000259" key="15">
    <source>
        <dbReference type="PROSITE" id="PS52019"/>
    </source>
</evidence>
<dbReference type="EC" id="5.1.1.11" evidence="16"/>
<dbReference type="InterPro" id="IPR049552">
    <property type="entry name" value="PKS_DH_N"/>
</dbReference>
<dbReference type="Gene3D" id="3.10.129.110">
    <property type="entry name" value="Polyketide synthase dehydratase"/>
    <property type="match status" value="1"/>
</dbReference>
<dbReference type="SUPFAM" id="SSF53474">
    <property type="entry name" value="alpha/beta-Hydrolases"/>
    <property type="match status" value="1"/>
</dbReference>
<dbReference type="PROSITE" id="PS00012">
    <property type="entry name" value="PHOSPHOPANTETHEINE"/>
    <property type="match status" value="2"/>
</dbReference>
<sequence>MLLHQQIELQAACTPDAVAVRYAGHSLTYAELDRHANRCARYLRELGVGPDVIVGLLMDRSLEMSVALLAILKAGGAYLPLDTAYPEARLDFLLDDSGTPIVISQGDLGNKLERFAGTVLTLDLDGDLLRGYDATALDPVNDPDDLAYVIYTSGSTGQPKGCMLTHKAICNRLVWMQETYRLNGQDRVLQKTPYTFDVSVWELFWPLMAGATLVFAKPQGHKDSRYLTTTIHREGITVCHFVPSMLRFFLDDPQVSQCTSLRDVFTSGEALPFELVRRFKERLAARLHNLYGPTEAAVDVSHWPCEIRPDKLVPIGRAITSIRLHVLNERREPVARGEEGELYIAGAGLARGYLNRPELTEERFVPNPFGEPGSRMYRTGDRVRELEDGNLEFLGRFDFQVKLRGLRIELGEIEATLRAFPGVNEAAVLVRGEEEGDPKLVAYLEPTGVAPDFRAVRDFIHARLPEYMVPNIVAVLGRLPVTLHGKLDRKALPWPVASGLQAAPVAEPPAAKPSSSRSAMAADARRRRIAGFVSTLLQGVKVEDEADLFDLGATSLTLVRLVEWIRGEFGVEVPLEVFLDAPNVRGIDGYLLARGVTDAPAGPAVQTAQTVGPCAAAAEPPTSLPAVTLREDAYLPPAPVRFAAKPVGFAAFSAWMGLLGAAEQDGRHRYLHPSGGGLNAVRTYVAVKPEAVQGLAGGVYYFQPVEHTLHRVGEVSGIGCAAFSDIDRAAFDSAALAVFFIAELDAIAPIYHQHTGVLVAVEAGYMAQLLMSRQAAFGLATRAAARVDFGRIEAAFRLAKNERFVHCLLAGAAPAEQGDAATDDRLSALRLHATPSVSGATLSHRAIEHAPTQAPLSKELMDRLHGEHRHLRDVSALPAVCRLAAAPFAWDDYRLRGCQREYESSVLPLGALSGLLTLLKSRPGNAGAYLYGSPTGKPGFRLYLYARGSRIEGLTEGTYRYDDTRHALVPCSGFADAAMAQVYSPYNRKHYKSAAFCLFLVAEPYAGLNEDEALHLPLVEAGYLGQLLMERQAEFGLGLCPIGALRFDAVRDALLLGPDAVLLHSFTGGVFHQAVPASRQRLVDSVPPVRAAVPVHEATRGALAIVGLSGRYPGADTPEAFWANLQAGVSSVAPLSAERAALLACDGDAAPAIRAGGYLAQIDCFDNLLFGIPPVEARALDPQERVLLETAWACLEDAGYTTETLLQQSPRVGVFVGAMWNDYQSHGVQRWGRQGRVEEFSHHASLANRISYLFNFSGPSVAINTSCSSGMTALHLACESIRRGECDAALVGAVNLVSHAYHARLLETIDFLSKEDACYPFSAQANGWILGEGVGAVLIKRHDAALRDRDHVYATIKGSAIGHSGRTVRFGAPSTQQQERVIRQALADAGLEAGDIDYVEAAAPGSAMADAAEMGAVKAVFAGRNAHAPCRVGTVKANVGHLESASVFSQLTKVLYQLRHRQLAPSLNSRPRNPLIALDGTGVNIVEALTDWSPPEVGRPLRALINVVGAAGSEGHLVLEEAAASASRPDAGTPALVRLSAATEPQLKMQARQLLDHLERTPQTRLDDLAFTLWAGRAAMAERLAFVVPDLAGLRDALRAYLAAGEADGTSLTDTWRGRAKHGTEAAPAAGDLVSLAWHWVCGGEVQQNALPPGDARRISLPTYPFERVRHWIGRTAAVEADSPPSPEQPMESGRAADEALHAKVLAYLLRLVSNVTEVPMARLDADGPLEGYGLTSLMIEAMNGTLEADFGPLSKTLFFEVRTLRQLAGYFIEHHREAAGRRFGIAKPDASASTVRAMPAEHRRPVAMVEPAVAEGIAIVGLSGRYPKADTLGEFWANLREGIDCIGEIPPARWDHRRYFDSARRKPGKTYSKWGGFIDGVDEFDPMFFGMTPSEAALIDPQERLFLQAAWHALEDAGHTRESLRTALASRVGVFVGVMYGEYQLHASLPGGTGTSGTYGTIANRVSYVLDLHGPSMAVDTLCSSSLTALHLACESIRRGECAAAIAGGVCLSLHPNKYVTHALFGMAASDGRCRSFGEGGDGFVPGEGVGAVLLKPLSQAIAAGDHIYGVIKGTAVNHGGRTNGYTVPDPHAHAELIRSALANAGVEPRAVSYIEAHGTGTALGDPIEIAGLVQAFGASPETPAYCAIGSVKSNIGHCEAAAGIAGLTKVLLQMRHATLVKSLHSEVRNPNIDFSRTPFAVQTETAPWPRPVVQIGGEARELARVAGISSFGAGGANAHVVVEEYVAPPADAVPVTPACPVAIVLSAKTPEALREQAGRLREAITLRELTQDNLAEAAYTLQAGREPMEDRLALLVSSVEALDEKLAAYLAGEEGIEDGYRGQVKRNKASLAAFTADEDLADAIDAWIAKGKLAKLLDLWVKGLVFDWNKLYADAKPRRISLPGYPFARERYWVSQPDAQIGAFEGGASAWLHPLLHRNTSDLSEQRFSTQLRGNAFFLADHLVQGRRVLPGVAYLEMAREALVRAGGIDAASGIRLKRVVWARPVVVGETPLELHIGLYAEADGRIAYEVYSGEDELHCHGEAEALVAQPQRLDLAALRAQCGRAMLSGEACYAGFAALGLAYGPAFRAIEQIHVGHDRALARLRLQGGAPATGFVLHPGVLDAALQATVGLADPKQQPQLALPFAVEAVEIVGQCGVQMWALVEPSAGGNPDSRVRKFDVTLCDDDGVVCVWFKGFTLRVVEGQLDSGLMLLQPQWRAEAAAGVAPDYAERVVLLCGVDVTASALQARLSGTTCVALPSDANLAVEYAAAVQWLCAELRAIAQRKKGAPVLVQVVVPNAGPRQALAGLAGVLKTARQEQPRLVGQLIALGEDEGLESVAAKLAENAASPQDVTIRYVGGEREVAGWQELTAEPPTLLPWKAEGVYLITGGLGGLGKLLAQEIVRQARGATLVLTGRRELDDAGRQHVRMLEELGAAVEYRTLDVADREAVRQLVLQVQEDHHGLHAIVHAAGVLRDSLLLNKTAQEIEAVLAPKVAGLVNLDEASREVELDWLIAFSSTSAALGNAGQADYAAANGFLDSFARYRNELVAQGLRYGRTVSVNWPLWKEGGMRIEASSEQAMERLTGLKALESGAGLGALYGVLGAGLGQAMVLHGTLPTIRHWLAAFASRPSPGVARPVQAVAAESTIASGQLKDKAVQHFKRLLARVFKLPFERIDADAPLEKYGIDSIRVVEITTALQAVFDNVSSTLFFEYRTLDALAGYFMKTQPEALAKVLNVMPSGAGARVAEPGAEAQGGRAIAQQTGVPPVFAERIRTAGRRSRRRAEPLLPTPETLPPPRPANRDVAIVGLSGRYAQARNVDEFWANLKAGKHCITEIPAERWDHRLYFDAERGAAGKAYSKWGGFIDGFDRFDPLFFNIAPREAEFMDPQERLFLAETYASIEDAGHTPATLSATNKVGVFAGVMNSNYGTGTRYWSIANRVSYLFNFQGPSLAVDTACSSSLTALHLALESLASGACDVAIVGGVNLIIDPAQYVLLSAMNMISSGDSCRAFGAQADGFVDGEGVGAAVLKPLEQAIADGDQIYGVIKASAINHGGKTNGYTVPNPHGQAAVIARALREAGIDPRTISYLEAHGTGTSLGDPIEIAGLGRAFGESTQDRQFCAIGSVKSNIGHCESAAGIAGITKVLMQLKHGQLAPSLHAEALNPHIDFSATPFAVQRELGEWKRPVLEVDGRMVEIPRRAGISSFGAGGSNAHVVIEEYIAEPSQQTVHPVSVDAPALVVLSAKNEARLRERAEQLVAAIDARSLSDTDLAALAYTLQVGREAMDARLALSVTSMRELKAKLAAHLDGDESIDGLYAGQLKRNKESMAIFAADEELREAVAKWIERKKFDRVLDLWVRGLDFDWRILYGACKPRRMSLPTYPFARERYWREHPGMRPDGVSPIAAPAAAMSPALAASDAPARLSLLVPTWKAERPVDKGTAATGGALIVGGTSMQQAMLQRQYGQAQVADFAAGAVIDTIADALAAHDAFDRLIWIAPEAAALDVADDRLIEAQNDGVLHGFRLVKALLAAGYGAKALEWSVLTTQTQAVIDGEPIAPAHAGIHGLIGTLAKEYPNWTVRLIDLSANAPWPLAEVLALPTDPQGNSWAWRGGQWYRQHLLPADIADPAGDARAPYRQGGVYVVIGGAGGIGQAWSEHVAREYGAQTIWIGRRPLDAEIQARLDRVARVGRAPCYIAADAGNRAALERARGEIAARFGPIHGVIHSALVLGDQALANMDEARFAASLAAKVDVSVRLAQVFASEPLDFVLFFSSLQSLARGAGQSNYAAGCLFKDAFAHRLSQRWPCRVRVMNWGWWGSVGVAAAPAYQARMTQLGFASIEPEEGWAALAKLLGGRHGQLALLKTAASRPTKATTKTVAPVSPAPSSNVTLDDKRLRELGVEALKKLVGGLLRVPLEQLDASESLAAYGIDSISVNQLCGLLGGMFTDVNPALFFDYQTLDDLAGYFLSTQRDALVAWVTADVADAPVREPSADAASTAQTPATTSVPSEAPPALDPQRGAAAVTSAPIAPSESAKTQAGSAQAAAANDIAIVGMACRFPGADSVDAYWRMLMTGAKADNRGPARRWPETIAEFGETSPQSWGAFLDDVDRFDPGFFKIAPLHADAIDPQERLFLMSCWHALEDAGYGSDKWLAEHSRAGEDVGVFVGVTSASYNLVGFEASLAGSPQVTGLSFASISNRVSHTLGLTGPSLSVDTMCSASLVALHMACESLRRGECGMAIAGGVNLNLHPSRLGAMAQARLICEDGESRSFGAGGKGFLAGEGVAAVVLKPLAAAQRDGDTIHAVIKGSAVGHSGSTLNYFSPSSRGQSRVIAKALDSAGVTPAEVAYVEMQCAGDEATDAAEFDAIKIAYQTQQRTGGPLRIGSVKPNVGHAEAAAGMAQLLKTVMQLKHRTFVKTLTREVLNPQLNFAGANIAIQQDVDVLPHAADGSAPLRLAINAAGAGGTAAHVIVESSAPVERDGSEEGVPQLLVLSARSRKALHRAAEALARHLALGADETATLADIAYTLQMGRRECNHRLAIVAESIEGALASLREWLAGSGQAGSGRAFVSPLEGVTAGAGNRQAVSVQAEPEDLAGLAQQWTAGMPIDWRKPFAYRGHRVSLPGYPFELRAYWPDSGAAAALASEPGAAALPPAAGSSPTAAASAKEAEPTARPASGLLESIATPADAVAHIDAQIESIAEHLHLTTVGILYAVMQDKGVVFEEHRGADGAFSLYLRPAGGDGEAAERLLERIGARAMNVAGRLLERLPGRAEQAAGSLLKRLPGAEGVKMAYLLKRLARTPFIVTDDAGARLTLPATIRSRKQLEELRSQYEISLRALPEYQSYCELLVAIVNGILDGRRPGAEHVAAASALLVDMFTAPSKLAFLNRLTADLCLAQRFAGQRTISVLAIGAGGFEFLASIVAAAPPDTRIEYNVASGWSQIATGVAELGHERFPGVSFASFVPMLPGALAERLGEGRFDVVIVNTQDPCAQEAIALFDKLAADPRGSLVFVTGPIDTRGLELILDLTDMWPPVVAEPGIADGRALGEALTRAGFRHQVVVDAALEVFSREASPIEDDTEPTAGAPSEAQLAEIREALLTTFADAIEDGGAIDAGRRLADVGIPSMTWALIFAKLQRRFGKVIEPALFAEAGGEASLASLTRLLAGKLHGGVALPPPIPDGLRDKVMQRLVGIGQTDFAFAHAARLARGEFTSSRGQVFEYFEHGSGPALIFLSALAFSKSIWEDQIREFGDRYRLIFPHLPGHGGSRYTGTGFTFEDLADDLVELMDALGVGEAHLVGWCIAGNIAQLLALRHPQRLKSLALVCTTPTDARMRGITQKSLEDYSASPLMTYQLEFNNIYQEDFLVPEVARSLAIIRQTHVPVEPQALLNFIGSLFAFDTRDRLHEIKTPTLIVAGSRDIAFPIDQVALLKDGIRHARFVVFEKGGHLPFLNQHGQFNEALRMFLADVVKGERVSTVPS</sequence>
<dbReference type="Pfam" id="PF21089">
    <property type="entry name" value="PKS_DH_N"/>
    <property type="match status" value="1"/>
</dbReference>
<dbReference type="SMART" id="SM00825">
    <property type="entry name" value="PKS_KS"/>
    <property type="match status" value="4"/>
</dbReference>
<dbReference type="PANTHER" id="PTHR43775">
    <property type="entry name" value="FATTY ACID SYNTHASE"/>
    <property type="match status" value="1"/>
</dbReference>
<dbReference type="Pfam" id="PF22336">
    <property type="entry name" value="RhiE-like_linker"/>
    <property type="match status" value="3"/>
</dbReference>
<dbReference type="GO" id="GO:0005886">
    <property type="term" value="C:plasma membrane"/>
    <property type="evidence" value="ECO:0007669"/>
    <property type="project" value="TreeGrafter"/>
</dbReference>
<evidence type="ECO:0000256" key="6">
    <source>
        <dbReference type="ARBA" id="ARBA00022553"/>
    </source>
</evidence>
<keyword evidence="16" id="KW-0413">Isomerase</keyword>
<feature type="domain" description="Carrier" evidence="13">
    <location>
        <begin position="520"/>
        <end position="595"/>
    </location>
</feature>
<keyword evidence="5" id="KW-0963">Cytoplasm</keyword>
<feature type="active site" description="Proton donor; for dehydratase activity" evidence="11">
    <location>
        <position position="2626"/>
    </location>
</feature>
<dbReference type="InterPro" id="IPR014030">
    <property type="entry name" value="Ketoacyl_synth_N"/>
</dbReference>
<feature type="domain" description="Carrier" evidence="13">
    <location>
        <begin position="3156"/>
        <end position="3232"/>
    </location>
</feature>
<evidence type="ECO:0000256" key="4">
    <source>
        <dbReference type="ARBA" id="ARBA00022450"/>
    </source>
</evidence>
<dbReference type="GO" id="GO:0004315">
    <property type="term" value="F:3-oxoacyl-[acyl-carrier-protein] synthase activity"/>
    <property type="evidence" value="ECO:0007669"/>
    <property type="project" value="InterPro"/>
</dbReference>
<feature type="compositionally biased region" description="Low complexity" evidence="12">
    <location>
        <begin position="4499"/>
        <end position="4515"/>
    </location>
</feature>
<feature type="domain" description="Ketosynthase family 3 (KS3)" evidence="14">
    <location>
        <begin position="1815"/>
        <end position="2246"/>
    </location>
</feature>
<evidence type="ECO:0000256" key="8">
    <source>
        <dbReference type="ARBA" id="ARBA00022737"/>
    </source>
</evidence>
<dbReference type="InterPro" id="IPR020841">
    <property type="entry name" value="PKS_Beta-ketoAc_synthase_dom"/>
</dbReference>
<evidence type="ECO:0000259" key="13">
    <source>
        <dbReference type="PROSITE" id="PS50075"/>
    </source>
</evidence>
<dbReference type="SMART" id="SM00826">
    <property type="entry name" value="PKS_DH"/>
    <property type="match status" value="1"/>
</dbReference>
<evidence type="ECO:0000256" key="2">
    <source>
        <dbReference type="ARBA" id="ARBA00004496"/>
    </source>
</evidence>
<dbReference type="FunFam" id="3.40.50.980:FF:000002">
    <property type="entry name" value="Enterobactin synthetase component F"/>
    <property type="match status" value="1"/>
</dbReference>
<dbReference type="InterPro" id="IPR020845">
    <property type="entry name" value="AMP-binding_CS"/>
</dbReference>
<dbReference type="PANTHER" id="PTHR43775:SF37">
    <property type="entry name" value="SI:DKEY-61P9.11"/>
    <property type="match status" value="1"/>
</dbReference>
<feature type="domain" description="Carrier" evidence="13">
    <location>
        <begin position="4401"/>
        <end position="4477"/>
    </location>
</feature>
<protein>
    <submittedName>
        <fullName evidence="16">Putative Phenylalanine racemase (ATP-hydrolyzing)</fullName>
        <ecNumber evidence="16">5.1.1.11</ecNumber>
    </submittedName>
</protein>
<dbReference type="InterPro" id="IPR000873">
    <property type="entry name" value="AMP-dep_synth/lig_dom"/>
</dbReference>
<dbReference type="SUPFAM" id="SSF51735">
    <property type="entry name" value="NAD(P)-binding Rossmann-fold domains"/>
    <property type="match status" value="3"/>
</dbReference>
<feature type="active site" description="Proton acceptor; for dehydratase activity" evidence="11">
    <location>
        <position position="2464"/>
    </location>
</feature>
<dbReference type="Pfam" id="PF22621">
    <property type="entry name" value="CurL-like_PKS_C"/>
    <property type="match status" value="1"/>
</dbReference>
<dbReference type="InterPro" id="IPR010071">
    <property type="entry name" value="AA_adenyl_dom"/>
</dbReference>
<dbReference type="Gene3D" id="3.40.50.980">
    <property type="match status" value="2"/>
</dbReference>
<dbReference type="InterPro" id="IPR025110">
    <property type="entry name" value="AMP-bd_C"/>
</dbReference>
<dbReference type="GO" id="GO:0004312">
    <property type="term" value="F:fatty acid synthase activity"/>
    <property type="evidence" value="ECO:0007669"/>
    <property type="project" value="TreeGrafter"/>
</dbReference>
<dbReference type="FunFam" id="3.40.50.12780:FF:000012">
    <property type="entry name" value="Non-ribosomal peptide synthetase"/>
    <property type="match status" value="1"/>
</dbReference>
<dbReference type="SMART" id="SM00823">
    <property type="entry name" value="PKS_PP"/>
    <property type="match status" value="4"/>
</dbReference>
<dbReference type="InterPro" id="IPR000073">
    <property type="entry name" value="AB_hydrolase_1"/>
</dbReference>
<dbReference type="Pfam" id="PF14765">
    <property type="entry name" value="PS-DH"/>
    <property type="match status" value="1"/>
</dbReference>
<dbReference type="PROSITE" id="PS00606">
    <property type="entry name" value="KS3_1"/>
    <property type="match status" value="1"/>
</dbReference>
<feature type="compositionally biased region" description="Pro residues" evidence="12">
    <location>
        <begin position="3293"/>
        <end position="3304"/>
    </location>
</feature>
<organism evidence="16">
    <name type="scientific">Ralstonia solanacearum</name>
    <name type="common">Pseudomonas solanacearum</name>
    <dbReference type="NCBI Taxonomy" id="305"/>
    <lineage>
        <taxon>Bacteria</taxon>
        <taxon>Pseudomonadati</taxon>
        <taxon>Pseudomonadota</taxon>
        <taxon>Betaproteobacteria</taxon>
        <taxon>Burkholderiales</taxon>
        <taxon>Burkholderiaceae</taxon>
        <taxon>Ralstonia</taxon>
        <taxon>Ralstonia solanacearum species complex</taxon>
    </lineage>
</organism>
<dbReference type="CDD" id="cd00833">
    <property type="entry name" value="PKS"/>
    <property type="match status" value="4"/>
</dbReference>
<dbReference type="SUPFAM" id="SSF56801">
    <property type="entry name" value="Acetyl-CoA synthetase-like"/>
    <property type="match status" value="1"/>
</dbReference>
<feature type="region of interest" description="Disordered" evidence="12">
    <location>
        <begin position="4496"/>
        <end position="4542"/>
    </location>
</feature>
<dbReference type="GO" id="GO:0005737">
    <property type="term" value="C:cytoplasm"/>
    <property type="evidence" value="ECO:0007669"/>
    <property type="project" value="UniProtKB-SubCell"/>
</dbReference>
<dbReference type="Pfam" id="PF08659">
    <property type="entry name" value="KR"/>
    <property type="match status" value="2"/>
</dbReference>
<dbReference type="InterPro" id="IPR014031">
    <property type="entry name" value="Ketoacyl_synth_C"/>
</dbReference>
<dbReference type="SUPFAM" id="SSF53901">
    <property type="entry name" value="Thiolase-like"/>
    <property type="match status" value="4"/>
</dbReference>
<dbReference type="Gene3D" id="3.40.50.720">
    <property type="entry name" value="NAD(P)-binding Rossmann-like Domain"/>
    <property type="match status" value="2"/>
</dbReference>
<dbReference type="Gene3D" id="3.40.50.1820">
    <property type="entry name" value="alpha/beta hydrolase"/>
    <property type="match status" value="1"/>
</dbReference>
<dbReference type="InterPro" id="IPR042104">
    <property type="entry name" value="PKS_dehydratase_sf"/>
</dbReference>
<keyword evidence="9" id="KW-0175">Coiled coil</keyword>
<dbReference type="InterPro" id="IPR049900">
    <property type="entry name" value="PKS_mFAS_DH"/>
</dbReference>
<dbReference type="Gene3D" id="1.10.1240.100">
    <property type="match status" value="4"/>
</dbReference>
<evidence type="ECO:0000313" key="16">
    <source>
        <dbReference type="EMBL" id="CUV13757.1"/>
    </source>
</evidence>
<dbReference type="Gene3D" id="2.30.38.10">
    <property type="entry name" value="Luciferase, Domain 3"/>
    <property type="match status" value="1"/>
</dbReference>
<keyword evidence="8" id="KW-0677">Repeat</keyword>
<dbReference type="InterPro" id="IPR000415">
    <property type="entry name" value="Nitroreductase-like"/>
</dbReference>
<dbReference type="InterPro" id="IPR054514">
    <property type="entry name" value="RhiE-like_linker"/>
</dbReference>
<comment type="subcellular location">
    <subcellularLocation>
        <location evidence="2">Cytoplasm</location>
    </subcellularLocation>
</comment>
<feature type="region of interest" description="C-terminal hotdog fold" evidence="11">
    <location>
        <begin position="2566"/>
        <end position="2711"/>
    </location>
</feature>
<evidence type="ECO:0000256" key="3">
    <source>
        <dbReference type="ARBA" id="ARBA00004792"/>
    </source>
</evidence>
<evidence type="ECO:0000259" key="14">
    <source>
        <dbReference type="PROSITE" id="PS52004"/>
    </source>
</evidence>
<dbReference type="InterPro" id="IPR018201">
    <property type="entry name" value="Ketoacyl_synth_AS"/>
</dbReference>
<dbReference type="InterPro" id="IPR049551">
    <property type="entry name" value="PKS_DH_C"/>
</dbReference>
<evidence type="ECO:0000256" key="7">
    <source>
        <dbReference type="ARBA" id="ARBA00022679"/>
    </source>
</evidence>
<dbReference type="Gene3D" id="3.30.300.30">
    <property type="match status" value="1"/>
</dbReference>
<dbReference type="GO" id="GO:0016491">
    <property type="term" value="F:oxidoreductase activity"/>
    <property type="evidence" value="ECO:0007669"/>
    <property type="project" value="InterPro"/>
</dbReference>
<dbReference type="SUPFAM" id="SSF55469">
    <property type="entry name" value="FMN-dependent nitroreductase-like"/>
    <property type="match status" value="2"/>
</dbReference>
<evidence type="ECO:0000256" key="10">
    <source>
        <dbReference type="ARBA" id="ARBA00054155"/>
    </source>
</evidence>
<evidence type="ECO:0000256" key="12">
    <source>
        <dbReference type="SAM" id="MobiDB-lite"/>
    </source>
</evidence>
<dbReference type="EMBL" id="LN899819">
    <property type="protein sequence ID" value="CUV13757.1"/>
    <property type="molecule type" value="Genomic_DNA"/>
</dbReference>
<dbReference type="CDD" id="cd08953">
    <property type="entry name" value="KR_2_SDR_x"/>
    <property type="match status" value="2"/>
</dbReference>
<dbReference type="Gene3D" id="3.40.47.10">
    <property type="match status" value="4"/>
</dbReference>
<comment type="pathway">
    <text evidence="3">Antibiotic biosynthesis.</text>
</comment>
<dbReference type="PROSITE" id="PS52019">
    <property type="entry name" value="PKS_MFAS_DH"/>
    <property type="match status" value="1"/>
</dbReference>
<dbReference type="GO" id="GO:0047462">
    <property type="term" value="F:phenylalanine racemase (ATP-hydrolyzing) activity"/>
    <property type="evidence" value="ECO:0007669"/>
    <property type="project" value="UniProtKB-EC"/>
</dbReference>
<dbReference type="GO" id="GO:0031177">
    <property type="term" value="F:phosphopantetheine binding"/>
    <property type="evidence" value="ECO:0007669"/>
    <property type="project" value="InterPro"/>
</dbReference>
<comment type="cofactor">
    <cofactor evidence="1">
        <name>pantetheine 4'-phosphate</name>
        <dbReference type="ChEBI" id="CHEBI:47942"/>
    </cofactor>
</comment>
<accession>A0A0S4TW17</accession>
<dbReference type="InterPro" id="IPR013968">
    <property type="entry name" value="PKS_KR"/>
</dbReference>
<comment type="function">
    <text evidence="10">Involved in production of the polyketide antibiotic thailandamide.</text>
</comment>
<dbReference type="CDD" id="cd17646">
    <property type="entry name" value="A_NRPS_AB3403-like"/>
    <property type="match status" value="1"/>
</dbReference>
<feature type="region of interest" description="Disordered" evidence="12">
    <location>
        <begin position="3281"/>
        <end position="3306"/>
    </location>
</feature>
<dbReference type="InterPro" id="IPR020806">
    <property type="entry name" value="PKS_PP-bd"/>
</dbReference>